<gene>
    <name evidence="1" type="ORF">ILEXP_LOCUS57703</name>
</gene>
<organism evidence="1 2">
    <name type="scientific">Ilex paraguariensis</name>
    <name type="common">yerba mate</name>
    <dbReference type="NCBI Taxonomy" id="185542"/>
    <lineage>
        <taxon>Eukaryota</taxon>
        <taxon>Viridiplantae</taxon>
        <taxon>Streptophyta</taxon>
        <taxon>Embryophyta</taxon>
        <taxon>Tracheophyta</taxon>
        <taxon>Spermatophyta</taxon>
        <taxon>Magnoliopsida</taxon>
        <taxon>eudicotyledons</taxon>
        <taxon>Gunneridae</taxon>
        <taxon>Pentapetalae</taxon>
        <taxon>asterids</taxon>
        <taxon>campanulids</taxon>
        <taxon>Aquifoliales</taxon>
        <taxon>Aquifoliaceae</taxon>
        <taxon>Ilex</taxon>
    </lineage>
</organism>
<dbReference type="Proteomes" id="UP001642360">
    <property type="component" value="Unassembled WGS sequence"/>
</dbReference>
<comment type="caution">
    <text evidence="1">The sequence shown here is derived from an EMBL/GenBank/DDBJ whole genome shotgun (WGS) entry which is preliminary data.</text>
</comment>
<evidence type="ECO:0000313" key="1">
    <source>
        <dbReference type="EMBL" id="CAK9187191.1"/>
    </source>
</evidence>
<dbReference type="EMBL" id="CAUOFW020009841">
    <property type="protein sequence ID" value="CAK9187191.1"/>
    <property type="molecule type" value="Genomic_DNA"/>
</dbReference>
<protein>
    <submittedName>
        <fullName evidence="1">Uncharacterized protein</fullName>
    </submittedName>
</protein>
<sequence length="207" mass="23943">MTDDTTLQPQLADLSLVSSNDDEYWSKLEKLVVQALVPENKTIESRPFEREDFSSIPDAAKQTFKILQSALSSASEKYQKDDVADKSNPRFKDVGVNLKWSYFDEILNITLPMMEYEQDMQRRYSYIRSLHIILEYGNLALGRWSQKILQIIEDYAKVPMTELDAIMSDNNLAIGESKIALKMLKELLPEEEKLVDIECIKAKRRKV</sequence>
<evidence type="ECO:0000313" key="2">
    <source>
        <dbReference type="Proteomes" id="UP001642360"/>
    </source>
</evidence>
<accession>A0ABC8V1H7</accession>
<keyword evidence="2" id="KW-1185">Reference proteome</keyword>
<dbReference type="AlphaFoldDB" id="A0ABC8V1H7"/>
<name>A0ABC8V1H7_9AQUA</name>
<proteinExistence type="predicted"/>
<reference evidence="1 2" key="1">
    <citation type="submission" date="2024-02" db="EMBL/GenBank/DDBJ databases">
        <authorList>
            <person name="Vignale AGUSTIN F."/>
            <person name="Sosa J E."/>
            <person name="Modenutti C."/>
        </authorList>
    </citation>
    <scope>NUCLEOTIDE SEQUENCE [LARGE SCALE GENOMIC DNA]</scope>
</reference>